<comment type="caution">
    <text evidence="1">The sequence shown here is derived from an EMBL/GenBank/DDBJ whole genome shotgun (WGS) entry which is preliminary data.</text>
</comment>
<dbReference type="Proteomes" id="UP000283269">
    <property type="component" value="Unassembled WGS sequence"/>
</dbReference>
<dbReference type="EMBL" id="NHYD01001264">
    <property type="protein sequence ID" value="PPQ91727.1"/>
    <property type="molecule type" value="Genomic_DNA"/>
</dbReference>
<organism evidence="1 2">
    <name type="scientific">Psilocybe cyanescens</name>
    <dbReference type="NCBI Taxonomy" id="93625"/>
    <lineage>
        <taxon>Eukaryota</taxon>
        <taxon>Fungi</taxon>
        <taxon>Dikarya</taxon>
        <taxon>Basidiomycota</taxon>
        <taxon>Agaricomycotina</taxon>
        <taxon>Agaricomycetes</taxon>
        <taxon>Agaricomycetidae</taxon>
        <taxon>Agaricales</taxon>
        <taxon>Agaricineae</taxon>
        <taxon>Strophariaceae</taxon>
        <taxon>Psilocybe</taxon>
    </lineage>
</organism>
<evidence type="ECO:0000313" key="2">
    <source>
        <dbReference type="Proteomes" id="UP000283269"/>
    </source>
</evidence>
<evidence type="ECO:0000313" key="1">
    <source>
        <dbReference type="EMBL" id="PPQ91727.1"/>
    </source>
</evidence>
<accession>A0A409XLX1</accession>
<gene>
    <name evidence="1" type="ORF">CVT25_012868</name>
</gene>
<reference evidence="1 2" key="1">
    <citation type="journal article" date="2018" name="Evol. Lett.">
        <title>Horizontal gene cluster transfer increased hallucinogenic mushroom diversity.</title>
        <authorList>
            <person name="Reynolds H.T."/>
            <person name="Vijayakumar V."/>
            <person name="Gluck-Thaler E."/>
            <person name="Korotkin H.B."/>
            <person name="Matheny P.B."/>
            <person name="Slot J.C."/>
        </authorList>
    </citation>
    <scope>NUCLEOTIDE SEQUENCE [LARGE SCALE GENOMIC DNA]</scope>
    <source>
        <strain evidence="1 2">2631</strain>
    </source>
</reference>
<sequence length="173" mass="19176">MPRRKLGFWLSHRGENEICVANDFPTISLPFWSIAIGGLDGACSDGDMIYTKSLHPDTAPPPPWTALAHGGGPAEEHRASDVHKGIRSFIVHSQLTPKKPSQKRQLLPLKPTCNKVKASRNRETQALVGCAGEMLEISLRFYGSRKLTVMVMMASFLAFLREHYPKILNKAAI</sequence>
<proteinExistence type="predicted"/>
<keyword evidence="2" id="KW-1185">Reference proteome</keyword>
<protein>
    <submittedName>
        <fullName evidence="1">Uncharacterized protein</fullName>
    </submittedName>
</protein>
<name>A0A409XLX1_PSICY</name>
<dbReference type="InParanoid" id="A0A409XLX1"/>
<dbReference type="AlphaFoldDB" id="A0A409XLX1"/>